<accession>X0UZW7</accession>
<protein>
    <recommendedName>
        <fullName evidence="3">Magnesium transporter MgtE intracellular domain-containing protein</fullName>
    </recommendedName>
</protein>
<sequence length="233" mass="26018">MSPRLRSIAQAALWFGAVNFGALAIAAAVLTVSGAVPVAGWAGAMRVVWGTSEAVPTQEIARLREVERHEEQRGREMSNSYLERAWLEHRERGEALDARAAELRSKLERIRDAIAAERKEVKDARAAYDAKRDRDERERLRREAELAASASERIRRIYRYMRPGAVAADLEARMRKNQGEEVAAILKKLPERTVAEILEAMVDPATRNEIHDLMRTPVAVKTGVPGEARGGTQ</sequence>
<name>X0UZW7_9ZZZZ</name>
<dbReference type="EMBL" id="BARS01028689">
    <property type="protein sequence ID" value="GAG11375.1"/>
    <property type="molecule type" value="Genomic_DNA"/>
</dbReference>
<reference evidence="2" key="1">
    <citation type="journal article" date="2014" name="Front. Microbiol.">
        <title>High frequency of phylogenetically diverse reductive dehalogenase-homologous genes in deep subseafloor sedimentary metagenomes.</title>
        <authorList>
            <person name="Kawai M."/>
            <person name="Futagami T."/>
            <person name="Toyoda A."/>
            <person name="Takaki Y."/>
            <person name="Nishi S."/>
            <person name="Hori S."/>
            <person name="Arai W."/>
            <person name="Tsubouchi T."/>
            <person name="Morono Y."/>
            <person name="Uchiyama I."/>
            <person name="Ito T."/>
            <person name="Fujiyama A."/>
            <person name="Inagaki F."/>
            <person name="Takami H."/>
        </authorList>
    </citation>
    <scope>NUCLEOTIDE SEQUENCE</scope>
    <source>
        <strain evidence="2">Expedition CK06-06</strain>
    </source>
</reference>
<dbReference type="AlphaFoldDB" id="X0UZW7"/>
<proteinExistence type="predicted"/>
<comment type="caution">
    <text evidence="2">The sequence shown here is derived from an EMBL/GenBank/DDBJ whole genome shotgun (WGS) entry which is preliminary data.</text>
</comment>
<organism evidence="2">
    <name type="scientific">marine sediment metagenome</name>
    <dbReference type="NCBI Taxonomy" id="412755"/>
    <lineage>
        <taxon>unclassified sequences</taxon>
        <taxon>metagenomes</taxon>
        <taxon>ecological metagenomes</taxon>
    </lineage>
</organism>
<evidence type="ECO:0008006" key="3">
    <source>
        <dbReference type="Google" id="ProtNLM"/>
    </source>
</evidence>
<evidence type="ECO:0000313" key="2">
    <source>
        <dbReference type="EMBL" id="GAG11375.1"/>
    </source>
</evidence>
<feature type="coiled-coil region" evidence="1">
    <location>
        <begin position="93"/>
        <end position="150"/>
    </location>
</feature>
<evidence type="ECO:0000256" key="1">
    <source>
        <dbReference type="SAM" id="Coils"/>
    </source>
</evidence>
<keyword evidence="1" id="KW-0175">Coiled coil</keyword>
<gene>
    <name evidence="2" type="ORF">S01H1_44939</name>
</gene>